<evidence type="ECO:0000256" key="7">
    <source>
        <dbReference type="ARBA" id="ARBA00053047"/>
    </source>
</evidence>
<dbReference type="FunFam" id="3.30.310.50:FF:000005">
    <property type="entry name" value="L antigen family member 3"/>
    <property type="match status" value="1"/>
</dbReference>
<evidence type="ECO:0000313" key="11">
    <source>
        <dbReference type="EMBL" id="KAG8513845.1"/>
    </source>
</evidence>
<keyword evidence="12" id="KW-1185">Reference proteome</keyword>
<evidence type="ECO:0000256" key="1">
    <source>
        <dbReference type="ARBA" id="ARBA00004123"/>
    </source>
</evidence>
<dbReference type="Pfam" id="PF09341">
    <property type="entry name" value="Pcc1"/>
    <property type="match status" value="1"/>
</dbReference>
<dbReference type="OrthoDB" id="10025739at2759"/>
<dbReference type="GO" id="GO:0005634">
    <property type="term" value="C:nucleus"/>
    <property type="evidence" value="ECO:0007669"/>
    <property type="project" value="UniProtKB-SubCell"/>
</dbReference>
<reference evidence="11" key="1">
    <citation type="journal article" date="2021" name="Evol. Appl.">
        <title>The genome of the Pyrenean desman and the effects of bottlenecks and inbreeding on the genomic landscape of an endangered species.</title>
        <authorList>
            <person name="Escoda L."/>
            <person name="Castresana J."/>
        </authorList>
    </citation>
    <scope>NUCLEOTIDE SEQUENCE</scope>
    <source>
        <strain evidence="11">IBE-C5619</strain>
    </source>
</reference>
<evidence type="ECO:0000256" key="9">
    <source>
        <dbReference type="ARBA" id="ARBA00076355"/>
    </source>
</evidence>
<evidence type="ECO:0000256" key="10">
    <source>
        <dbReference type="SAM" id="MobiDB-lite"/>
    </source>
</evidence>
<feature type="region of interest" description="Disordered" evidence="10">
    <location>
        <begin position="1"/>
        <end position="57"/>
    </location>
</feature>
<evidence type="ECO:0000256" key="5">
    <source>
        <dbReference type="ARBA" id="ARBA00022694"/>
    </source>
</evidence>
<evidence type="ECO:0000313" key="12">
    <source>
        <dbReference type="Proteomes" id="UP000700334"/>
    </source>
</evidence>
<feature type="compositionally biased region" description="Low complexity" evidence="10">
    <location>
        <begin position="31"/>
        <end position="42"/>
    </location>
</feature>
<dbReference type="Proteomes" id="UP000700334">
    <property type="component" value="Unassembled WGS sequence"/>
</dbReference>
<gene>
    <name evidence="11" type="ORF">J0S82_020403</name>
</gene>
<comment type="function">
    <text evidence="7">Component of the EKC/KEOPS complex that is required for the formation of a threonylcarbamoyl group on adenosine at position 37 (t(6)A37) in tRNAs that read codons beginning with adenine. The complex is probably involved in the transfer of the threonylcarbamoyl moiety of threonylcarbamoyl-AMP (TC-AMP) to the N6 group of A37. LAGE3 functions as a dimerization module for the complex.</text>
</comment>
<dbReference type="GO" id="GO:0000408">
    <property type="term" value="C:EKC/KEOPS complex"/>
    <property type="evidence" value="ECO:0007669"/>
    <property type="project" value="TreeGrafter"/>
</dbReference>
<dbReference type="GO" id="GO:0070525">
    <property type="term" value="P:tRNA threonylcarbamoyladenosine metabolic process"/>
    <property type="evidence" value="ECO:0007669"/>
    <property type="project" value="TreeGrafter"/>
</dbReference>
<feature type="compositionally biased region" description="Gly residues" evidence="10">
    <location>
        <begin position="1"/>
        <end position="11"/>
    </location>
</feature>
<comment type="caution">
    <text evidence="11">The sequence shown here is derived from an EMBL/GenBank/DDBJ whole genome shotgun (WGS) entry which is preliminary data.</text>
</comment>
<evidence type="ECO:0000256" key="3">
    <source>
        <dbReference type="ARBA" id="ARBA00007073"/>
    </source>
</evidence>
<keyword evidence="5" id="KW-0819">tRNA processing</keyword>
<comment type="subcellular location">
    <subcellularLocation>
        <location evidence="2">Cytoplasm</location>
    </subcellularLocation>
    <subcellularLocation>
        <location evidence="1">Nucleus</location>
    </subcellularLocation>
</comment>
<evidence type="ECO:0000256" key="2">
    <source>
        <dbReference type="ARBA" id="ARBA00004496"/>
    </source>
</evidence>
<dbReference type="GO" id="GO:0005737">
    <property type="term" value="C:cytoplasm"/>
    <property type="evidence" value="ECO:0007669"/>
    <property type="project" value="UniProtKB-SubCell"/>
</dbReference>
<proteinExistence type="inferred from homology"/>
<dbReference type="GO" id="GO:0008033">
    <property type="term" value="P:tRNA processing"/>
    <property type="evidence" value="ECO:0007669"/>
    <property type="project" value="UniProtKB-KW"/>
</dbReference>
<dbReference type="PANTHER" id="PTHR31283:SF19">
    <property type="entry name" value="EKC_KEOPS COMPLEX SUBUNIT LAGE3"/>
    <property type="match status" value="1"/>
</dbReference>
<protein>
    <recommendedName>
        <fullName evidence="9">L antigen family member 3</fullName>
    </recommendedName>
</protein>
<comment type="similarity">
    <text evidence="3">Belongs to the CTAG/PCC1 family.</text>
</comment>
<dbReference type="Gene3D" id="3.30.310.50">
    <property type="entry name" value="Alpha-D-phosphohexomutase, C-terminal domain"/>
    <property type="match status" value="1"/>
</dbReference>
<dbReference type="InterPro" id="IPR015419">
    <property type="entry name" value="CTAG/Pcc1"/>
</dbReference>
<evidence type="ECO:0000256" key="4">
    <source>
        <dbReference type="ARBA" id="ARBA00022490"/>
    </source>
</evidence>
<dbReference type="PANTHER" id="PTHR31283">
    <property type="entry name" value="EKC/KEOPS COMPLEX SUBUNIT PCC1 FAMILY MEMBER"/>
    <property type="match status" value="1"/>
</dbReference>
<dbReference type="AlphaFoldDB" id="A0A8J6DN43"/>
<organism evidence="11 12">
    <name type="scientific">Galemys pyrenaicus</name>
    <name type="common">Iberian desman</name>
    <name type="synonym">Pyrenean desman</name>
    <dbReference type="NCBI Taxonomy" id="202257"/>
    <lineage>
        <taxon>Eukaryota</taxon>
        <taxon>Metazoa</taxon>
        <taxon>Chordata</taxon>
        <taxon>Craniata</taxon>
        <taxon>Vertebrata</taxon>
        <taxon>Euteleostomi</taxon>
        <taxon>Mammalia</taxon>
        <taxon>Eutheria</taxon>
        <taxon>Laurasiatheria</taxon>
        <taxon>Eulipotyphla</taxon>
        <taxon>Talpidae</taxon>
        <taxon>Galemys</taxon>
    </lineage>
</organism>
<sequence>MQAAGAGAGGAEGRDGPDDQVAPGSPGGAGAAAAVVRGAQPVERSPHAPGPGGDAASRRAGNLLHILGTRNPNRYGCCLNRIPNSALSVPFPSALEAEIALGSLAPDAEPHRVAVQKELTVIGSTLAVRWRAEDSRLLRISIINFLDQLSLVVRTMQRFGPAVSR</sequence>
<keyword evidence="6" id="KW-0539">Nucleus</keyword>
<keyword evidence="4" id="KW-0963">Cytoplasm</keyword>
<comment type="subunit">
    <text evidence="8">Component of the EKC/KEOPS complex composed of at least GON7, TP53RK, TPRKB, OSGEP and LAGE3; the whole complex dimerizes.</text>
</comment>
<evidence type="ECO:0000256" key="6">
    <source>
        <dbReference type="ARBA" id="ARBA00023242"/>
    </source>
</evidence>
<name>A0A8J6DN43_GALPY</name>
<dbReference type="EMBL" id="JAGFMF010011759">
    <property type="protein sequence ID" value="KAG8513845.1"/>
    <property type="molecule type" value="Genomic_DNA"/>
</dbReference>
<accession>A0A8J6DN43</accession>
<evidence type="ECO:0000256" key="8">
    <source>
        <dbReference type="ARBA" id="ARBA00062157"/>
    </source>
</evidence>